<keyword evidence="4 9" id="KW-0810">Translation regulation</keyword>
<dbReference type="InterPro" id="IPR023674">
    <property type="entry name" value="Ribosomal_uL1-like"/>
</dbReference>
<reference evidence="12" key="1">
    <citation type="submission" date="2009-12" db="EMBL/GenBank/DDBJ databases">
        <title>Sequence of Clostridiales genomosp. BVAB3 str. UPII9-5.</title>
        <authorList>
            <person name="Madupu R."/>
            <person name="Durkin A.S."/>
            <person name="Torralba M."/>
            <person name="Methe B."/>
            <person name="Sutton G.G."/>
            <person name="Strausberg R.L."/>
            <person name="Nelson K.E."/>
        </authorList>
    </citation>
    <scope>NUCLEOTIDE SEQUENCE [LARGE SCALE GENOMIC DNA]</scope>
    <source>
        <strain evidence="12">W1219</strain>
    </source>
</reference>
<evidence type="ECO:0000256" key="4">
    <source>
        <dbReference type="ARBA" id="ARBA00022845"/>
    </source>
</evidence>
<dbReference type="RefSeq" id="WP_006627366.1">
    <property type="nucleotide sequence ID" value="NZ_ADFR01000013.1"/>
</dbReference>
<comment type="caution">
    <text evidence="11">The sequence shown here is derived from an EMBL/GenBank/DDBJ whole genome shotgun (WGS) entry which is preliminary data.</text>
</comment>
<evidence type="ECO:0000256" key="3">
    <source>
        <dbReference type="ARBA" id="ARBA00022730"/>
    </source>
</evidence>
<dbReference type="GO" id="GO:0003735">
    <property type="term" value="F:structural constituent of ribosome"/>
    <property type="evidence" value="ECO:0007669"/>
    <property type="project" value="InterPro"/>
</dbReference>
<dbReference type="CDD" id="cd00403">
    <property type="entry name" value="Ribosomal_L1"/>
    <property type="match status" value="1"/>
</dbReference>
<dbReference type="InterPro" id="IPR016095">
    <property type="entry name" value="Ribosomal_uL1_3-a/b-sand"/>
</dbReference>
<dbReference type="AlphaFoldDB" id="D2MPQ3"/>
<dbReference type="GO" id="GO:0006412">
    <property type="term" value="P:translation"/>
    <property type="evidence" value="ECO:0007669"/>
    <property type="project" value="UniProtKB-UniRule"/>
</dbReference>
<organism evidence="11 12">
    <name type="scientific">Bulleidia extructa W1219</name>
    <dbReference type="NCBI Taxonomy" id="679192"/>
    <lineage>
        <taxon>Bacteria</taxon>
        <taxon>Bacillati</taxon>
        <taxon>Bacillota</taxon>
        <taxon>Erysipelotrichia</taxon>
        <taxon>Erysipelotrichales</taxon>
        <taxon>Erysipelotrichaceae</taxon>
        <taxon>Bulleidia</taxon>
    </lineage>
</organism>
<dbReference type="PANTHER" id="PTHR36427:SF3">
    <property type="entry name" value="LARGE RIBOSOMAL SUBUNIT PROTEIN UL1M"/>
    <property type="match status" value="1"/>
</dbReference>
<sequence>MAGKNYKSSFEKVDHSKLYDYKEALALAKSLSTTKFDSSVEASFVLNVDPRQAEQNIRGAMVLPNGTGKTQKVLVITQGAKEEEAKAAGADFVGGKDMIDEISRGWFGFDIIVATPDMMGQLGKLGKVLGPKGLMPNPKTGTVTMDVTKAIDEIKKGKVEYRVDRDGNINVLVGKTSFSEEQLAENYKALYDVIVKARPNTVKGTYLKSVTVSTTMGPGIKVSVD</sequence>
<gene>
    <name evidence="9 11" type="primary">rplA</name>
    <name evidence="11" type="ORF">HMPREF9013_1178</name>
</gene>
<keyword evidence="3 9" id="KW-0699">rRNA-binding</keyword>
<keyword evidence="7 9" id="KW-0687">Ribonucleoprotein</keyword>
<dbReference type="EMBL" id="ADFR01000013">
    <property type="protein sequence ID" value="EFC05473.1"/>
    <property type="molecule type" value="Genomic_DNA"/>
</dbReference>
<dbReference type="PIRSF" id="PIRSF002155">
    <property type="entry name" value="Ribosomal_L1"/>
    <property type="match status" value="1"/>
</dbReference>
<evidence type="ECO:0000256" key="6">
    <source>
        <dbReference type="ARBA" id="ARBA00022980"/>
    </source>
</evidence>
<dbReference type="InterPro" id="IPR005878">
    <property type="entry name" value="Ribosom_uL1_bac-type"/>
</dbReference>
<dbReference type="GO" id="GO:0000049">
    <property type="term" value="F:tRNA binding"/>
    <property type="evidence" value="ECO:0007669"/>
    <property type="project" value="UniProtKB-KW"/>
</dbReference>
<dbReference type="NCBIfam" id="TIGR01169">
    <property type="entry name" value="rplA_bact"/>
    <property type="match status" value="1"/>
</dbReference>
<dbReference type="InterPro" id="IPR028364">
    <property type="entry name" value="Ribosomal_uL1/biogenesis"/>
</dbReference>
<dbReference type="Proteomes" id="UP000005017">
    <property type="component" value="Unassembled WGS sequence"/>
</dbReference>
<keyword evidence="2 9" id="KW-0678">Repressor</keyword>
<dbReference type="Gene3D" id="3.30.190.20">
    <property type="match status" value="1"/>
</dbReference>
<dbReference type="STRING" id="679192.HMPREF9013_1178"/>
<dbReference type="GO" id="GO:0015934">
    <property type="term" value="C:large ribosomal subunit"/>
    <property type="evidence" value="ECO:0007669"/>
    <property type="project" value="InterPro"/>
</dbReference>
<comment type="function">
    <text evidence="9">Binds directly to 23S rRNA. The L1 stalk is quite mobile in the ribosome, and is involved in E site tRNA release.</text>
</comment>
<evidence type="ECO:0000313" key="11">
    <source>
        <dbReference type="EMBL" id="EFC05473.1"/>
    </source>
</evidence>
<comment type="function">
    <text evidence="9">Protein L1 is also a translational repressor protein, it controls the translation of the L11 operon by binding to its mRNA.</text>
</comment>
<dbReference type="Pfam" id="PF00687">
    <property type="entry name" value="Ribosomal_L1"/>
    <property type="match status" value="1"/>
</dbReference>
<evidence type="ECO:0000256" key="1">
    <source>
        <dbReference type="ARBA" id="ARBA00010531"/>
    </source>
</evidence>
<evidence type="ECO:0000256" key="7">
    <source>
        <dbReference type="ARBA" id="ARBA00023274"/>
    </source>
</evidence>
<dbReference type="InterPro" id="IPR002143">
    <property type="entry name" value="Ribosomal_uL1"/>
</dbReference>
<dbReference type="PROSITE" id="PS01199">
    <property type="entry name" value="RIBOSOMAL_L1"/>
    <property type="match status" value="1"/>
</dbReference>
<dbReference type="GO" id="GO:0019843">
    <property type="term" value="F:rRNA binding"/>
    <property type="evidence" value="ECO:0007669"/>
    <property type="project" value="UniProtKB-UniRule"/>
</dbReference>
<comment type="similarity">
    <text evidence="1 9 10">Belongs to the universal ribosomal protein uL1 family.</text>
</comment>
<dbReference type="OrthoDB" id="9803740at2"/>
<evidence type="ECO:0000256" key="8">
    <source>
        <dbReference type="ARBA" id="ARBA00035241"/>
    </source>
</evidence>
<dbReference type="eggNOG" id="COG0081">
    <property type="taxonomic scope" value="Bacteria"/>
</dbReference>
<dbReference type="PANTHER" id="PTHR36427">
    <property type="entry name" value="54S RIBOSOMAL PROTEIN L1, MITOCHONDRIAL"/>
    <property type="match status" value="1"/>
</dbReference>
<keyword evidence="5 9" id="KW-0694">RNA-binding</keyword>
<dbReference type="FunFam" id="3.40.50.790:FF:000001">
    <property type="entry name" value="50S ribosomal protein L1"/>
    <property type="match status" value="1"/>
</dbReference>
<evidence type="ECO:0000256" key="2">
    <source>
        <dbReference type="ARBA" id="ARBA00022491"/>
    </source>
</evidence>
<proteinExistence type="inferred from homology"/>
<dbReference type="Gene3D" id="3.40.50.790">
    <property type="match status" value="1"/>
</dbReference>
<protein>
    <recommendedName>
        <fullName evidence="8 9">Large ribosomal subunit protein uL1</fullName>
    </recommendedName>
</protein>
<evidence type="ECO:0000256" key="9">
    <source>
        <dbReference type="HAMAP-Rule" id="MF_01318"/>
    </source>
</evidence>
<keyword evidence="9" id="KW-0820">tRNA-binding</keyword>
<accession>D2MPQ3</accession>
<keyword evidence="12" id="KW-1185">Reference proteome</keyword>
<evidence type="ECO:0000313" key="12">
    <source>
        <dbReference type="Proteomes" id="UP000005017"/>
    </source>
</evidence>
<keyword evidence="6 9" id="KW-0689">Ribosomal protein</keyword>
<dbReference type="SUPFAM" id="SSF56808">
    <property type="entry name" value="Ribosomal protein L1"/>
    <property type="match status" value="1"/>
</dbReference>
<dbReference type="InterPro" id="IPR023673">
    <property type="entry name" value="Ribosomal_uL1_CS"/>
</dbReference>
<dbReference type="GO" id="GO:0006417">
    <property type="term" value="P:regulation of translation"/>
    <property type="evidence" value="ECO:0007669"/>
    <property type="project" value="UniProtKB-KW"/>
</dbReference>
<dbReference type="HAMAP" id="MF_01318_B">
    <property type="entry name" value="Ribosomal_uL1_B"/>
    <property type="match status" value="1"/>
</dbReference>
<name>D2MPQ3_9FIRM</name>
<evidence type="ECO:0000256" key="5">
    <source>
        <dbReference type="ARBA" id="ARBA00022884"/>
    </source>
</evidence>
<comment type="subunit">
    <text evidence="9">Part of the 50S ribosomal subunit.</text>
</comment>
<evidence type="ECO:0000256" key="10">
    <source>
        <dbReference type="RuleBase" id="RU000659"/>
    </source>
</evidence>